<dbReference type="AlphaFoldDB" id="W6NDT9"/>
<accession>W6NDT9</accession>
<protein>
    <submittedName>
        <fullName evidence="2">Uncharacterized protein</fullName>
    </submittedName>
</protein>
<gene>
    <name evidence="2" type="ORF">HCOI_01309400</name>
</gene>
<evidence type="ECO:0000313" key="2">
    <source>
        <dbReference type="EMBL" id="CDL95035.1"/>
    </source>
</evidence>
<dbReference type="EMBL" id="CAVP010058672">
    <property type="protein sequence ID" value="CDL95035.1"/>
    <property type="molecule type" value="Genomic_DNA"/>
</dbReference>
<name>W6NDT9_HAECO</name>
<organism evidence="2">
    <name type="scientific">Haemonchus contortus</name>
    <name type="common">Barber pole worm</name>
    <dbReference type="NCBI Taxonomy" id="6289"/>
    <lineage>
        <taxon>Eukaryota</taxon>
        <taxon>Metazoa</taxon>
        <taxon>Ecdysozoa</taxon>
        <taxon>Nematoda</taxon>
        <taxon>Chromadorea</taxon>
        <taxon>Rhabditida</taxon>
        <taxon>Rhabditina</taxon>
        <taxon>Rhabditomorpha</taxon>
        <taxon>Strongyloidea</taxon>
        <taxon>Trichostrongylidae</taxon>
        <taxon>Haemonchus</taxon>
    </lineage>
</organism>
<sequence length="107" mass="10641">MYFVAVLFTIIAVALGQIVVQTPLGSPLLPLSLGSVGVQGDPVPLGPGPVVVQGNTPLTLGPGPVVVSGNSQLPLGPVPVIVSGNSPLPPVVWPGITHISGSHPFGM</sequence>
<proteinExistence type="predicted"/>
<reference evidence="2" key="1">
    <citation type="submission" date="2013-03" db="EMBL/GenBank/DDBJ databases">
        <authorList>
            <person name="Aslett M."/>
        </authorList>
    </citation>
    <scope>NUCLEOTIDE SEQUENCE [LARGE SCALE GENOMIC DNA]</scope>
    <source>
        <strain evidence="2">ISE/inbred ISE</strain>
    </source>
</reference>
<feature type="chain" id="PRO_5004881165" evidence="1">
    <location>
        <begin position="17"/>
        <end position="107"/>
    </location>
</feature>
<comment type="caution">
    <text evidence="2">The sequence shown here is derived from an EMBL/GenBank/DDBJ whole genome shotgun (WGS) entry which is preliminary data.</text>
</comment>
<feature type="signal peptide" evidence="1">
    <location>
        <begin position="1"/>
        <end position="16"/>
    </location>
</feature>
<evidence type="ECO:0000256" key="1">
    <source>
        <dbReference type="SAM" id="SignalP"/>
    </source>
</evidence>
<keyword evidence="1" id="KW-0732">Signal</keyword>
<reference evidence="2" key="2">
    <citation type="submission" date="2013-05" db="EMBL/GenBank/DDBJ databases">
        <title>The genome and transcriptome of Haemonchus contortus: a key model parasite for drug and vaccine discovery.</title>
        <authorList>
            <person name="Laing R."/>
            <person name="Kikuchi T."/>
            <person name="Martinelli A."/>
            <person name="Tsai I.J."/>
            <person name="Beech R.N."/>
            <person name="Redman E."/>
            <person name="Holroyd N."/>
            <person name="Bartley D.J."/>
            <person name="Beasley H."/>
            <person name="Britton C."/>
            <person name="Curran D."/>
            <person name="Devaney E."/>
            <person name="Gilabert A."/>
            <person name="Jackson F."/>
            <person name="Hunt M."/>
            <person name="Johnston S."/>
            <person name="Kryukov I."/>
            <person name="Li K."/>
            <person name="Morrison A.A."/>
            <person name="Reid A.J."/>
            <person name="Sargison N."/>
            <person name="Saunders G."/>
            <person name="Wasmuth J.D."/>
            <person name="Wolstenholme A."/>
            <person name="Berriman M."/>
            <person name="Gilleard J.S."/>
            <person name="Cotton J.A."/>
        </authorList>
    </citation>
    <scope>NUCLEOTIDE SEQUENCE [LARGE SCALE GENOMIC DNA]</scope>
    <source>
        <strain evidence="2">ISE/inbred ISE</strain>
    </source>
</reference>